<comment type="caution">
    <text evidence="3">The sequence shown here is derived from an EMBL/GenBank/DDBJ whole genome shotgun (WGS) entry which is preliminary data.</text>
</comment>
<protein>
    <submittedName>
        <fullName evidence="3">Uncharacterized protein</fullName>
    </submittedName>
</protein>
<feature type="compositionally biased region" description="Low complexity" evidence="2">
    <location>
        <begin position="154"/>
        <end position="164"/>
    </location>
</feature>
<feature type="compositionally biased region" description="Low complexity" evidence="2">
    <location>
        <begin position="175"/>
        <end position="243"/>
    </location>
</feature>
<keyword evidence="1" id="KW-0175">Coiled coil</keyword>
<feature type="region of interest" description="Disordered" evidence="2">
    <location>
        <begin position="121"/>
        <end position="249"/>
    </location>
</feature>
<feature type="compositionally biased region" description="Polar residues" evidence="2">
    <location>
        <begin position="129"/>
        <end position="143"/>
    </location>
</feature>
<feature type="coiled-coil region" evidence="1">
    <location>
        <begin position="27"/>
        <end position="102"/>
    </location>
</feature>
<evidence type="ECO:0000313" key="4">
    <source>
        <dbReference type="Proteomes" id="UP001383192"/>
    </source>
</evidence>
<reference evidence="3 4" key="1">
    <citation type="submission" date="2024-01" db="EMBL/GenBank/DDBJ databases">
        <title>A draft genome for a cacao thread blight-causing isolate of Paramarasmius palmivorus.</title>
        <authorList>
            <person name="Baruah I.K."/>
            <person name="Bukari Y."/>
            <person name="Amoako-Attah I."/>
            <person name="Meinhardt L.W."/>
            <person name="Bailey B.A."/>
            <person name="Cohen S.P."/>
        </authorList>
    </citation>
    <scope>NUCLEOTIDE SEQUENCE [LARGE SCALE GENOMIC DNA]</scope>
    <source>
        <strain evidence="3 4">GH-12</strain>
    </source>
</reference>
<name>A0AAW0B0D7_9AGAR</name>
<accession>A0AAW0B0D7</accession>
<organism evidence="3 4">
    <name type="scientific">Paramarasmius palmivorus</name>
    <dbReference type="NCBI Taxonomy" id="297713"/>
    <lineage>
        <taxon>Eukaryota</taxon>
        <taxon>Fungi</taxon>
        <taxon>Dikarya</taxon>
        <taxon>Basidiomycota</taxon>
        <taxon>Agaricomycotina</taxon>
        <taxon>Agaricomycetes</taxon>
        <taxon>Agaricomycetidae</taxon>
        <taxon>Agaricales</taxon>
        <taxon>Marasmiineae</taxon>
        <taxon>Marasmiaceae</taxon>
        <taxon>Paramarasmius</taxon>
    </lineage>
</organism>
<evidence type="ECO:0000256" key="1">
    <source>
        <dbReference type="SAM" id="Coils"/>
    </source>
</evidence>
<dbReference type="EMBL" id="JAYKXP010000207">
    <property type="protein sequence ID" value="KAK7019443.1"/>
    <property type="molecule type" value="Genomic_DNA"/>
</dbReference>
<dbReference type="AlphaFoldDB" id="A0AAW0B0D7"/>
<feature type="compositionally biased region" description="Pro residues" evidence="2">
    <location>
        <begin position="165"/>
        <end position="174"/>
    </location>
</feature>
<sequence length="566" mass="61145">MQIQAILSDEPEMVVDEGARLDYPSLLEAYQNLVEQMSGLRSTVENEIKGKLDEERETLRKHALQEIEEAKAKLQNEAEAKLAQMRQQVTLLEADLANMSLRMEQSTNAKDAQIASLVHRNAKSPPEPTNDTQDQSMHSTPSGSVAGDIGGSPGPSTSFSTSAPGPAPPRPSPVTAPTSSGPSPAPASAATPSSGPSPTSAAPAATPSSGPSPTSPAPAATPTSPGISPATTSTSPGPSPVASKSPGKKRAWYIEASSAKAEYKKSCSAQDYRKILGLSRTVWLGVYNRMPADFQAYQPLSEAMHRQFMEGRHAGPDENLVLYLGEDHTGSPWNRKCVEILRGKAQKVIADKKLPAVPNAALESMFHDKLLTAGTTYNQYQTQYLEQEGRMETQEQATSRARKSLNTTAFMKRLRSSRERKFKSRRDAASGKVLELETSNSAQHLPSWNQHLRALDALGIDGQSDEETGVGELGGVAITVVNVYPTPWRAISATNSLRAIDAEVTRNKQGKRGAKPLHRMYPIGVEPPRPAPVRLKRALYASDFLAKLSPKDLVALEIDEEPFKLD</sequence>
<evidence type="ECO:0000256" key="2">
    <source>
        <dbReference type="SAM" id="MobiDB-lite"/>
    </source>
</evidence>
<dbReference type="Proteomes" id="UP001383192">
    <property type="component" value="Unassembled WGS sequence"/>
</dbReference>
<gene>
    <name evidence="3" type="ORF">VNI00_018053</name>
</gene>
<proteinExistence type="predicted"/>
<evidence type="ECO:0000313" key="3">
    <source>
        <dbReference type="EMBL" id="KAK7019443.1"/>
    </source>
</evidence>
<keyword evidence="4" id="KW-1185">Reference proteome</keyword>